<reference evidence="1 2" key="1">
    <citation type="submission" date="2018-06" db="EMBL/GenBank/DDBJ databases">
        <authorList>
            <consortium name="Pathogen Informatics"/>
            <person name="Doyle S."/>
        </authorList>
    </citation>
    <scope>NUCLEOTIDE SEQUENCE [LARGE SCALE GENOMIC DNA]</scope>
    <source>
        <strain evidence="1 2">NCTC11632</strain>
    </source>
</reference>
<organism evidence="1 2">
    <name type="scientific">Porphyromonas macacae</name>
    <dbReference type="NCBI Taxonomy" id="28115"/>
    <lineage>
        <taxon>Bacteria</taxon>
        <taxon>Pseudomonadati</taxon>
        <taxon>Bacteroidota</taxon>
        <taxon>Bacteroidia</taxon>
        <taxon>Bacteroidales</taxon>
        <taxon>Porphyromonadaceae</taxon>
        <taxon>Porphyromonas</taxon>
    </lineage>
</organism>
<name>A0A379E9I5_9PORP</name>
<protein>
    <submittedName>
        <fullName evidence="1">Uncharacterized protein</fullName>
    </submittedName>
</protein>
<dbReference type="AlphaFoldDB" id="A0A379E9I5"/>
<proteinExistence type="predicted"/>
<dbReference type="Proteomes" id="UP000254156">
    <property type="component" value="Unassembled WGS sequence"/>
</dbReference>
<dbReference type="EMBL" id="UGTF01000002">
    <property type="protein sequence ID" value="SUB89336.1"/>
    <property type="molecule type" value="Genomic_DNA"/>
</dbReference>
<evidence type="ECO:0000313" key="1">
    <source>
        <dbReference type="EMBL" id="SUB89336.1"/>
    </source>
</evidence>
<accession>A0A379E9I5</accession>
<evidence type="ECO:0000313" key="2">
    <source>
        <dbReference type="Proteomes" id="UP000254156"/>
    </source>
</evidence>
<sequence length="95" mass="10994">MVSISDGAGESLLHLDDMTVKRCVRGLKTDDMPLFFMMISCNRELSRWLNFLCLMVENSLRYGFSTKLTWIFILCLKNFQPSGREFLIVTCTEKS</sequence>
<gene>
    <name evidence="1" type="ORF">NCTC11632_01439</name>
</gene>